<feature type="coiled-coil region" evidence="1">
    <location>
        <begin position="75"/>
        <end position="307"/>
    </location>
</feature>
<organism evidence="2 3">
    <name type="scientific">Stephanodiscus triporus</name>
    <dbReference type="NCBI Taxonomy" id="2934178"/>
    <lineage>
        <taxon>Eukaryota</taxon>
        <taxon>Sar</taxon>
        <taxon>Stramenopiles</taxon>
        <taxon>Ochrophyta</taxon>
        <taxon>Bacillariophyta</taxon>
        <taxon>Coscinodiscophyceae</taxon>
        <taxon>Thalassiosirophycidae</taxon>
        <taxon>Stephanodiscales</taxon>
        <taxon>Stephanodiscaceae</taxon>
        <taxon>Stephanodiscus</taxon>
    </lineage>
</organism>
<gene>
    <name evidence="2" type="ORF">ACHAW5_010797</name>
</gene>
<dbReference type="Proteomes" id="UP001530315">
    <property type="component" value="Unassembled WGS sequence"/>
</dbReference>
<comment type="caution">
    <text evidence="2">The sequence shown here is derived from an EMBL/GenBank/DDBJ whole genome shotgun (WGS) entry which is preliminary data.</text>
</comment>
<protein>
    <submittedName>
        <fullName evidence="2">Uncharacterized protein</fullName>
    </submittedName>
</protein>
<evidence type="ECO:0000313" key="3">
    <source>
        <dbReference type="Proteomes" id="UP001530315"/>
    </source>
</evidence>
<sequence length="462" mass="52861">MADSKSESYHVGLQSLLSADDTTVASTSDFPETELEKKFVEAFNITLRNNPGILPGAPAVIASMKESLYKFQKGKARKEKEMRIQLEKAKNEKDQLEAQLRTDMGKDALLRNELTKELAARTQEKDQLEDALKKQIDAIEAIKRELTSKMTDVAKEKEELTKHLSYLSKSRVELEEALENEMKNVQKDRDALQKVLAERKQLQKQKMENKELESRIESMSNDAAKEKQALQAEVAELKQFEEHVSQLRKQNEEARQGLELEKKNLMEMTETMQTKKFTLMESLKDMEKQFQAEIDELNGKIHGAKRLHEEDVTNRVMSYLRRGVPDETANVLAGRDEAVKDMASPMMAGSSSARLSSLDIESVVRERVEAELKNRVEAERAPGSSRARCLKMELEADSADFHSLTNEDKMRREIDRLREDLEIIQARFKEGILPYHLDMAVSEGMETKGAIIDSTEKRRRLI</sequence>
<evidence type="ECO:0000256" key="1">
    <source>
        <dbReference type="SAM" id="Coils"/>
    </source>
</evidence>
<accession>A0ABD3Q4L9</accession>
<proteinExistence type="predicted"/>
<keyword evidence="3" id="KW-1185">Reference proteome</keyword>
<name>A0ABD3Q4L9_9STRA</name>
<reference evidence="2 3" key="1">
    <citation type="submission" date="2024-10" db="EMBL/GenBank/DDBJ databases">
        <title>Updated reference genomes for cyclostephanoid diatoms.</title>
        <authorList>
            <person name="Roberts W.R."/>
            <person name="Alverson A.J."/>
        </authorList>
    </citation>
    <scope>NUCLEOTIDE SEQUENCE [LARGE SCALE GENOMIC DNA]</scope>
    <source>
        <strain evidence="2 3">AJA276-08</strain>
    </source>
</reference>
<evidence type="ECO:0000313" key="2">
    <source>
        <dbReference type="EMBL" id="KAL3794466.1"/>
    </source>
</evidence>
<dbReference type="EMBL" id="JALLAZ020000468">
    <property type="protein sequence ID" value="KAL3794466.1"/>
    <property type="molecule type" value="Genomic_DNA"/>
</dbReference>
<dbReference type="AlphaFoldDB" id="A0ABD3Q4L9"/>
<keyword evidence="1" id="KW-0175">Coiled coil</keyword>